<dbReference type="PANTHER" id="PTHR27005:SF511">
    <property type="entry name" value="WALL-ASSOCIATED RECEPTOR KINASE 1-RELATED"/>
    <property type="match status" value="1"/>
</dbReference>
<keyword evidence="6 21" id="KW-0812">Transmembrane</keyword>
<dbReference type="GO" id="GO:0007166">
    <property type="term" value="P:cell surface receptor signaling pathway"/>
    <property type="evidence" value="ECO:0007669"/>
    <property type="project" value="InterPro"/>
</dbReference>
<dbReference type="Pfam" id="PF07714">
    <property type="entry name" value="PK_Tyr_Ser-Thr"/>
    <property type="match status" value="1"/>
</dbReference>
<dbReference type="InterPro" id="IPR011009">
    <property type="entry name" value="Kinase-like_dom_sf"/>
</dbReference>
<dbReference type="SMART" id="SM00181">
    <property type="entry name" value="EGF"/>
    <property type="match status" value="2"/>
</dbReference>
<dbReference type="SMART" id="SM00179">
    <property type="entry name" value="EGF_CA"/>
    <property type="match status" value="1"/>
</dbReference>
<keyword evidence="11 20" id="KW-0067">ATP-binding</keyword>
<organism evidence="25">
    <name type="scientific">Davidia involucrata</name>
    <name type="common">Dove tree</name>
    <dbReference type="NCBI Taxonomy" id="16924"/>
    <lineage>
        <taxon>Eukaryota</taxon>
        <taxon>Viridiplantae</taxon>
        <taxon>Streptophyta</taxon>
        <taxon>Embryophyta</taxon>
        <taxon>Tracheophyta</taxon>
        <taxon>Spermatophyta</taxon>
        <taxon>Magnoliopsida</taxon>
        <taxon>eudicotyledons</taxon>
        <taxon>Gunneridae</taxon>
        <taxon>Pentapetalae</taxon>
        <taxon>asterids</taxon>
        <taxon>Cornales</taxon>
        <taxon>Nyssaceae</taxon>
        <taxon>Davidia</taxon>
    </lineage>
</organism>
<evidence type="ECO:0000256" key="8">
    <source>
        <dbReference type="ARBA" id="ARBA00022737"/>
    </source>
</evidence>
<evidence type="ECO:0000259" key="24">
    <source>
        <dbReference type="PROSITE" id="PS50026"/>
    </source>
</evidence>
<keyword evidence="3 19" id="KW-0245">EGF-like domain</keyword>
<keyword evidence="15" id="KW-0325">Glycoprotein</keyword>
<dbReference type="PROSITE" id="PS50011">
    <property type="entry name" value="PROTEIN_KINASE_DOM"/>
    <property type="match status" value="1"/>
</dbReference>
<evidence type="ECO:0000256" key="11">
    <source>
        <dbReference type="ARBA" id="ARBA00022840"/>
    </source>
</evidence>
<name>A0A5B6YX95_DAVIN</name>
<dbReference type="GO" id="GO:0005524">
    <property type="term" value="F:ATP binding"/>
    <property type="evidence" value="ECO:0007669"/>
    <property type="project" value="UniProtKB-UniRule"/>
</dbReference>
<keyword evidence="2" id="KW-0723">Serine/threonine-protein kinase</keyword>
<feature type="transmembrane region" description="Helical" evidence="21">
    <location>
        <begin position="326"/>
        <end position="350"/>
    </location>
</feature>
<dbReference type="GO" id="GO:0030247">
    <property type="term" value="F:polysaccharide binding"/>
    <property type="evidence" value="ECO:0007669"/>
    <property type="project" value="InterPro"/>
</dbReference>
<evidence type="ECO:0000256" key="14">
    <source>
        <dbReference type="ARBA" id="ARBA00023157"/>
    </source>
</evidence>
<dbReference type="PROSITE" id="PS01187">
    <property type="entry name" value="EGF_CA"/>
    <property type="match status" value="1"/>
</dbReference>
<evidence type="ECO:0000256" key="16">
    <source>
        <dbReference type="ARBA" id="ARBA00047558"/>
    </source>
</evidence>
<protein>
    <submittedName>
        <fullName evidence="25">Putative Wall-associated kinase 2</fullName>
        <ecNumber evidence="25">2.7.11.1</ecNumber>
    </submittedName>
</protein>
<dbReference type="FunFam" id="3.30.200.20:FF:000043">
    <property type="entry name" value="Wall-associated receptor kinase 2"/>
    <property type="match status" value="1"/>
</dbReference>
<accession>A0A5B6YX95</accession>
<comment type="caution">
    <text evidence="19">Lacks conserved residue(s) required for the propagation of feature annotation.</text>
</comment>
<dbReference type="GO" id="GO:0004674">
    <property type="term" value="F:protein serine/threonine kinase activity"/>
    <property type="evidence" value="ECO:0007669"/>
    <property type="project" value="UniProtKB-KW"/>
</dbReference>
<dbReference type="Gene3D" id="3.30.200.20">
    <property type="entry name" value="Phosphorylase Kinase, domain 1"/>
    <property type="match status" value="1"/>
</dbReference>
<dbReference type="FunFam" id="1.10.510.10:FF:000084">
    <property type="entry name" value="Wall-associated receptor kinase 2"/>
    <property type="match status" value="1"/>
</dbReference>
<keyword evidence="5 25" id="KW-0808">Transferase</keyword>
<evidence type="ECO:0000256" key="7">
    <source>
        <dbReference type="ARBA" id="ARBA00022729"/>
    </source>
</evidence>
<dbReference type="InterPro" id="IPR000152">
    <property type="entry name" value="EGF-type_Asp/Asn_hydroxyl_site"/>
</dbReference>
<proteinExistence type="predicted"/>
<dbReference type="GO" id="GO:0005509">
    <property type="term" value="F:calcium ion binding"/>
    <property type="evidence" value="ECO:0007669"/>
    <property type="project" value="InterPro"/>
</dbReference>
<dbReference type="AlphaFoldDB" id="A0A5B6YX95"/>
<feature type="binding site" evidence="20">
    <location>
        <position position="429"/>
    </location>
    <ligand>
        <name>ATP</name>
        <dbReference type="ChEBI" id="CHEBI:30616"/>
    </ligand>
</feature>
<comment type="function">
    <text evidence="18">Serine/threonine-protein kinase that may function as a signaling receptor of extracellular matrix component. Binding to pectin may have significance in the control of cell expansion, morphogenesis and development.</text>
</comment>
<keyword evidence="4" id="KW-0597">Phosphoprotein</keyword>
<dbReference type="EMBL" id="GHES01005888">
    <property type="protein sequence ID" value="MPA36447.1"/>
    <property type="molecule type" value="Transcribed_RNA"/>
</dbReference>
<dbReference type="PROSITE" id="PS00107">
    <property type="entry name" value="PROTEIN_KINASE_ATP"/>
    <property type="match status" value="1"/>
</dbReference>
<keyword evidence="13 21" id="KW-0472">Membrane</keyword>
<sequence length="725" mass="80327">MSLHKLVLLLLLLEVMLAAIASRSATAQTKPGCPERCGNLSIPYPFGTREGCYLNDNFLITCSNVSNKPFLRRGNLPVLKISLDGELVVSNWVGYACYNESGGLVNKSDPWIRSSNRFRISYTRNKFTVVGCDTYGLITGSAGYAASCTALCDTRDDLVNGSCSGIGCCQTPIPKSVTDYNLSMISFSNHTRVWNFNPCDLAFVVEEKSYNFSSVDLLGLTTNAKFPLVFDWAIGNEKCGNVSNSVCGEHSTCYNSNNDLGYLCNCSAGYQGNPYLGCQDINECLNATLNQCSNICHNTDGNYTCSCPNGYHGDGRKDEQGCTLALWIKVSAGTGIAILVIGCSLLYWRIKRRKLSKRKKKFYKQNGGEKLEIELSRQNGSIEAVKIYTIKELKKATNDFDASMILGRGGFGTVYKGVLPQNKLVAIKKSIAVDQSKIDQFVNEVITLSQINHRNVVRLLGCCLQTEVPLLVYEFISNGTLFHHLHEVDHESSIPWKIRLRIAKETAGALSYLHSSASTTIIHRDVKSTNILLDDNFTAKVSDFGASRMDPLDKTQLTTIIQGTLGYLDPEYYHTSQLSKKSDVYSFGVLLAELLTAREALYLDRPEEERCLAAYFISSMKENKLFEILDPQIVNEGNHEQLRKVANLVQSCLRLKGEERPTMREVAIELEGQVQVEKHHSVGLEVSSDETEHHLSESMDLGSTSTTAVYDSLKNQDIIPLGDGR</sequence>
<dbReference type="PROSITE" id="PS00108">
    <property type="entry name" value="PROTEIN_KINASE_ST"/>
    <property type="match status" value="1"/>
</dbReference>
<dbReference type="InterPro" id="IPR001881">
    <property type="entry name" value="EGF-like_Ca-bd_dom"/>
</dbReference>
<feature type="signal peptide" evidence="22">
    <location>
        <begin position="1"/>
        <end position="18"/>
    </location>
</feature>
<evidence type="ECO:0000256" key="9">
    <source>
        <dbReference type="ARBA" id="ARBA00022741"/>
    </source>
</evidence>
<feature type="domain" description="EGF-like" evidence="24">
    <location>
        <begin position="235"/>
        <end position="279"/>
    </location>
</feature>
<dbReference type="SUPFAM" id="SSF57196">
    <property type="entry name" value="EGF/Laminin"/>
    <property type="match status" value="1"/>
</dbReference>
<feature type="disulfide bond" evidence="19">
    <location>
        <begin position="247"/>
        <end position="264"/>
    </location>
</feature>
<dbReference type="CDD" id="cd00054">
    <property type="entry name" value="EGF_CA"/>
    <property type="match status" value="1"/>
</dbReference>
<dbReference type="InterPro" id="IPR018097">
    <property type="entry name" value="EGF_Ca-bd_CS"/>
</dbReference>
<evidence type="ECO:0000256" key="13">
    <source>
        <dbReference type="ARBA" id="ARBA00023136"/>
    </source>
</evidence>
<dbReference type="EC" id="2.7.11.1" evidence="25"/>
<dbReference type="PROSITE" id="PS01186">
    <property type="entry name" value="EGF_2"/>
    <property type="match status" value="1"/>
</dbReference>
<keyword evidence="7 22" id="KW-0732">Signal</keyword>
<evidence type="ECO:0000256" key="22">
    <source>
        <dbReference type="SAM" id="SignalP"/>
    </source>
</evidence>
<dbReference type="Pfam" id="PF07645">
    <property type="entry name" value="EGF_CA"/>
    <property type="match status" value="1"/>
</dbReference>
<evidence type="ECO:0000256" key="6">
    <source>
        <dbReference type="ARBA" id="ARBA00022692"/>
    </source>
</evidence>
<keyword evidence="8" id="KW-0677">Repeat</keyword>
<evidence type="ECO:0000256" key="15">
    <source>
        <dbReference type="ARBA" id="ARBA00023180"/>
    </source>
</evidence>
<dbReference type="InterPro" id="IPR001245">
    <property type="entry name" value="Ser-Thr/Tyr_kinase_cat_dom"/>
</dbReference>
<feature type="domain" description="EGF-like" evidence="24">
    <location>
        <begin position="280"/>
        <end position="314"/>
    </location>
</feature>
<evidence type="ECO:0000256" key="20">
    <source>
        <dbReference type="PROSITE-ProRule" id="PRU10141"/>
    </source>
</evidence>
<reference evidence="25" key="1">
    <citation type="submission" date="2019-08" db="EMBL/GenBank/DDBJ databases">
        <title>Reference gene set and small RNA set construction with multiple tissues from Davidia involucrata Baill.</title>
        <authorList>
            <person name="Yang H."/>
            <person name="Zhou C."/>
            <person name="Li G."/>
            <person name="Wang J."/>
            <person name="Gao P."/>
            <person name="Wang M."/>
            <person name="Wang R."/>
            <person name="Zhao Y."/>
        </authorList>
    </citation>
    <scope>NUCLEOTIDE SEQUENCE</scope>
    <source>
        <tissue evidence="25">Mixed with DoveR01_LX</tissue>
    </source>
</reference>
<evidence type="ECO:0000313" key="25">
    <source>
        <dbReference type="EMBL" id="MPA36447.1"/>
    </source>
</evidence>
<evidence type="ECO:0000256" key="12">
    <source>
        <dbReference type="ARBA" id="ARBA00022989"/>
    </source>
</evidence>
<keyword evidence="10 25" id="KW-0418">Kinase</keyword>
<dbReference type="InterPro" id="IPR000742">
    <property type="entry name" value="EGF"/>
</dbReference>
<dbReference type="CDD" id="cd14066">
    <property type="entry name" value="STKc_IRAK"/>
    <property type="match status" value="1"/>
</dbReference>
<evidence type="ECO:0000256" key="21">
    <source>
        <dbReference type="SAM" id="Phobius"/>
    </source>
</evidence>
<evidence type="ECO:0000256" key="2">
    <source>
        <dbReference type="ARBA" id="ARBA00022527"/>
    </source>
</evidence>
<dbReference type="SMART" id="SM00220">
    <property type="entry name" value="S_TKc"/>
    <property type="match status" value="1"/>
</dbReference>
<dbReference type="GO" id="GO:0106310">
    <property type="term" value="F:protein serine kinase activity"/>
    <property type="evidence" value="ECO:0007669"/>
    <property type="project" value="RHEA"/>
</dbReference>
<feature type="domain" description="Protein kinase" evidence="23">
    <location>
        <begin position="400"/>
        <end position="682"/>
    </location>
</feature>
<evidence type="ECO:0000256" key="18">
    <source>
        <dbReference type="ARBA" id="ARBA00058961"/>
    </source>
</evidence>
<evidence type="ECO:0000256" key="17">
    <source>
        <dbReference type="ARBA" id="ARBA00047951"/>
    </source>
</evidence>
<comment type="subcellular location">
    <subcellularLocation>
        <location evidence="1">Membrane</location>
        <topology evidence="1">Single-pass type I membrane protein</topology>
    </subcellularLocation>
</comment>
<keyword evidence="12 21" id="KW-1133">Transmembrane helix</keyword>
<dbReference type="InterPro" id="IPR025287">
    <property type="entry name" value="WAK_GUB"/>
</dbReference>
<dbReference type="Gene3D" id="1.10.510.10">
    <property type="entry name" value="Transferase(Phosphotransferase) domain 1"/>
    <property type="match status" value="1"/>
</dbReference>
<gene>
    <name evidence="25" type="ORF">Din_005888</name>
</gene>
<feature type="chain" id="PRO_5022902368" evidence="22">
    <location>
        <begin position="19"/>
        <end position="725"/>
    </location>
</feature>
<dbReference type="InterPro" id="IPR000719">
    <property type="entry name" value="Prot_kinase_dom"/>
</dbReference>
<evidence type="ECO:0000256" key="3">
    <source>
        <dbReference type="ARBA" id="ARBA00022536"/>
    </source>
</evidence>
<evidence type="ECO:0000256" key="1">
    <source>
        <dbReference type="ARBA" id="ARBA00004479"/>
    </source>
</evidence>
<dbReference type="InterPro" id="IPR045274">
    <property type="entry name" value="WAK-like"/>
</dbReference>
<evidence type="ECO:0000256" key="5">
    <source>
        <dbReference type="ARBA" id="ARBA00022679"/>
    </source>
</evidence>
<dbReference type="Gene3D" id="2.10.25.10">
    <property type="entry name" value="Laminin"/>
    <property type="match status" value="2"/>
</dbReference>
<dbReference type="PROSITE" id="PS50026">
    <property type="entry name" value="EGF_3"/>
    <property type="match status" value="2"/>
</dbReference>
<comment type="catalytic activity">
    <reaction evidence="17">
        <text>L-threonyl-[protein] + ATP = O-phospho-L-threonyl-[protein] + ADP + H(+)</text>
        <dbReference type="Rhea" id="RHEA:46608"/>
        <dbReference type="Rhea" id="RHEA-COMP:11060"/>
        <dbReference type="Rhea" id="RHEA-COMP:11605"/>
        <dbReference type="ChEBI" id="CHEBI:15378"/>
        <dbReference type="ChEBI" id="CHEBI:30013"/>
        <dbReference type="ChEBI" id="CHEBI:30616"/>
        <dbReference type="ChEBI" id="CHEBI:61977"/>
        <dbReference type="ChEBI" id="CHEBI:456216"/>
    </reaction>
</comment>
<dbReference type="GO" id="GO:0005886">
    <property type="term" value="C:plasma membrane"/>
    <property type="evidence" value="ECO:0007669"/>
    <property type="project" value="TreeGrafter"/>
</dbReference>
<evidence type="ECO:0000256" key="4">
    <source>
        <dbReference type="ARBA" id="ARBA00022553"/>
    </source>
</evidence>
<evidence type="ECO:0000256" key="10">
    <source>
        <dbReference type="ARBA" id="ARBA00022777"/>
    </source>
</evidence>
<dbReference type="InterPro" id="IPR049883">
    <property type="entry name" value="NOTCH1_EGF-like"/>
</dbReference>
<dbReference type="Pfam" id="PF13947">
    <property type="entry name" value="GUB_WAK_bind"/>
    <property type="match status" value="1"/>
</dbReference>
<evidence type="ECO:0000256" key="19">
    <source>
        <dbReference type="PROSITE-ProRule" id="PRU00076"/>
    </source>
</evidence>
<dbReference type="FunFam" id="2.10.25.10:FF:000038">
    <property type="entry name" value="Fibrillin 2"/>
    <property type="match status" value="1"/>
</dbReference>
<dbReference type="PROSITE" id="PS00010">
    <property type="entry name" value="ASX_HYDROXYL"/>
    <property type="match status" value="1"/>
</dbReference>
<dbReference type="InterPro" id="IPR017441">
    <property type="entry name" value="Protein_kinase_ATP_BS"/>
</dbReference>
<dbReference type="SUPFAM" id="SSF56112">
    <property type="entry name" value="Protein kinase-like (PK-like)"/>
    <property type="match status" value="1"/>
</dbReference>
<comment type="catalytic activity">
    <reaction evidence="16">
        <text>L-seryl-[protein] + ATP = O-phospho-L-seryl-[protein] + ADP + H(+)</text>
        <dbReference type="Rhea" id="RHEA:17989"/>
        <dbReference type="Rhea" id="RHEA-COMP:9863"/>
        <dbReference type="Rhea" id="RHEA-COMP:11604"/>
        <dbReference type="ChEBI" id="CHEBI:15378"/>
        <dbReference type="ChEBI" id="CHEBI:29999"/>
        <dbReference type="ChEBI" id="CHEBI:30616"/>
        <dbReference type="ChEBI" id="CHEBI:83421"/>
        <dbReference type="ChEBI" id="CHEBI:456216"/>
    </reaction>
</comment>
<dbReference type="PANTHER" id="PTHR27005">
    <property type="entry name" value="WALL-ASSOCIATED RECEPTOR KINASE-LIKE 21"/>
    <property type="match status" value="1"/>
</dbReference>
<keyword evidence="9 20" id="KW-0547">Nucleotide-binding</keyword>
<keyword evidence="14 19" id="KW-1015">Disulfide bond</keyword>
<evidence type="ECO:0000259" key="23">
    <source>
        <dbReference type="PROSITE" id="PS50011"/>
    </source>
</evidence>
<dbReference type="InterPro" id="IPR008271">
    <property type="entry name" value="Ser/Thr_kinase_AS"/>
</dbReference>